<dbReference type="RefSeq" id="WP_250874123.1">
    <property type="nucleotide sequence ID" value="NZ_JALXFV010000006.1"/>
</dbReference>
<dbReference type="Proteomes" id="UP001597187">
    <property type="component" value="Unassembled WGS sequence"/>
</dbReference>
<proteinExistence type="predicted"/>
<evidence type="ECO:0000259" key="3">
    <source>
        <dbReference type="Pfam" id="PF07282"/>
    </source>
</evidence>
<dbReference type="GO" id="GO:0004519">
    <property type="term" value="F:endonuclease activity"/>
    <property type="evidence" value="ECO:0007669"/>
    <property type="project" value="UniProtKB-KW"/>
</dbReference>
<evidence type="ECO:0000256" key="2">
    <source>
        <dbReference type="SAM" id="MobiDB-lite"/>
    </source>
</evidence>
<keyword evidence="4" id="KW-0540">Nuclease</keyword>
<dbReference type="GO" id="GO:0003677">
    <property type="term" value="F:DNA binding"/>
    <property type="evidence" value="ECO:0007669"/>
    <property type="project" value="UniProtKB-KW"/>
</dbReference>
<keyword evidence="5" id="KW-1185">Reference proteome</keyword>
<keyword evidence="1" id="KW-0238">DNA-binding</keyword>
<protein>
    <submittedName>
        <fullName evidence="4">RNA-guided endonuclease InsQ/TnpB family protein</fullName>
    </submittedName>
</protein>
<feature type="region of interest" description="Disordered" evidence="2">
    <location>
        <begin position="93"/>
        <end position="115"/>
    </location>
</feature>
<feature type="domain" description="Cas12f1-like TNB" evidence="3">
    <location>
        <begin position="323"/>
        <end position="390"/>
    </location>
</feature>
<dbReference type="NCBIfam" id="NF040570">
    <property type="entry name" value="guided_TnpB"/>
    <property type="match status" value="1"/>
</dbReference>
<organism evidence="4 5">
    <name type="scientific">Halomarina rubra</name>
    <dbReference type="NCBI Taxonomy" id="2071873"/>
    <lineage>
        <taxon>Archaea</taxon>
        <taxon>Methanobacteriati</taxon>
        <taxon>Methanobacteriota</taxon>
        <taxon>Stenosarchaea group</taxon>
        <taxon>Halobacteria</taxon>
        <taxon>Halobacteriales</taxon>
        <taxon>Natronomonadaceae</taxon>
        <taxon>Halomarina</taxon>
    </lineage>
</organism>
<keyword evidence="4" id="KW-0378">Hydrolase</keyword>
<evidence type="ECO:0000313" key="4">
    <source>
        <dbReference type="EMBL" id="MFD1514152.1"/>
    </source>
</evidence>
<gene>
    <name evidence="4" type="ORF">ACFSBT_12780</name>
</gene>
<comment type="caution">
    <text evidence="4">The sequence shown here is derived from an EMBL/GenBank/DDBJ whole genome shotgun (WGS) entry which is preliminary data.</text>
</comment>
<dbReference type="InterPro" id="IPR010095">
    <property type="entry name" value="Cas12f1-like_TNB"/>
</dbReference>
<evidence type="ECO:0000256" key="1">
    <source>
        <dbReference type="ARBA" id="ARBA00023125"/>
    </source>
</evidence>
<sequence>MDDDRVNRTVVLPLVVPPERVADLHATRRRVAYCQRRTSDVCWDDPNRPADVISTYRTAETALYHQLREETEGLHSNLVQKAMKDVTSNMGTAKSNWRAGDQVGQPTYPDSQDDGSYAITYDKRAATFHKYEVSLATVTGRVECRYVLPRDIQGTPYERYVLDSRWSFGTSKLVFDGERFWLHAVCTRPRPTQPVWATDAVDESSSDTQTRIRLLGVDCNVDGHSVVTSVAGFHGNADALNDRREQFERVRGGLQQTGTRSAHRTFYGMSGREWRFFDAYAHDCANGIVDDALGARCTHVVFEDLTRIRKRISNAPKFQQWLFKRIRTYTADKLELLGIKTATVNPRNTSKRCSHTDCESCTDANRSGSRFECVDCGLALHADYNAARNIALQWFAENAHEMKHGQSSQTCSAGRATSQLALKSGTLSPDGVFSPVDGLSTDKPTSSLVGR</sequence>
<evidence type="ECO:0000313" key="5">
    <source>
        <dbReference type="Proteomes" id="UP001597187"/>
    </source>
</evidence>
<keyword evidence="4" id="KW-0255">Endonuclease</keyword>
<dbReference type="AlphaFoldDB" id="A0ABD6AX20"/>
<dbReference type="Pfam" id="PF07282">
    <property type="entry name" value="Cas12f1-like_TNB"/>
    <property type="match status" value="1"/>
</dbReference>
<dbReference type="EMBL" id="JBHUDC010000006">
    <property type="protein sequence ID" value="MFD1514152.1"/>
    <property type="molecule type" value="Genomic_DNA"/>
</dbReference>
<accession>A0ABD6AX20</accession>
<name>A0ABD6AX20_9EURY</name>
<reference evidence="4 5" key="1">
    <citation type="journal article" date="2019" name="Int. J. Syst. Evol. Microbiol.">
        <title>The Global Catalogue of Microorganisms (GCM) 10K type strain sequencing project: providing services to taxonomists for standard genome sequencing and annotation.</title>
        <authorList>
            <consortium name="The Broad Institute Genomics Platform"/>
            <consortium name="The Broad Institute Genome Sequencing Center for Infectious Disease"/>
            <person name="Wu L."/>
            <person name="Ma J."/>
        </authorList>
    </citation>
    <scope>NUCLEOTIDE SEQUENCE [LARGE SCALE GENOMIC DNA]</scope>
    <source>
        <strain evidence="4 5">CGMCC 1.12563</strain>
    </source>
</reference>